<dbReference type="Proteomes" id="UP000789759">
    <property type="component" value="Unassembled WGS sequence"/>
</dbReference>
<reference evidence="1" key="1">
    <citation type="submission" date="2021-06" db="EMBL/GenBank/DDBJ databases">
        <authorList>
            <person name="Kallberg Y."/>
            <person name="Tangrot J."/>
            <person name="Rosling A."/>
        </authorList>
    </citation>
    <scope>NUCLEOTIDE SEQUENCE</scope>
    <source>
        <strain evidence="1">FL966</strain>
    </source>
</reference>
<feature type="non-terminal residue" evidence="1">
    <location>
        <position position="60"/>
    </location>
</feature>
<dbReference type="EMBL" id="CAJVQA010082442">
    <property type="protein sequence ID" value="CAG8837800.1"/>
    <property type="molecule type" value="Genomic_DNA"/>
</dbReference>
<gene>
    <name evidence="1" type="ORF">CPELLU_LOCUS21619</name>
</gene>
<sequence length="60" mass="6585">NILELRNSSDEEPDSDHELNIDLADLVYTVPPSPPSVYQPLVIPLPLLPPLNPSNPLANM</sequence>
<evidence type="ECO:0000313" key="1">
    <source>
        <dbReference type="EMBL" id="CAG8837800.1"/>
    </source>
</evidence>
<organism evidence="1 2">
    <name type="scientific">Cetraspora pellucida</name>
    <dbReference type="NCBI Taxonomy" id="1433469"/>
    <lineage>
        <taxon>Eukaryota</taxon>
        <taxon>Fungi</taxon>
        <taxon>Fungi incertae sedis</taxon>
        <taxon>Mucoromycota</taxon>
        <taxon>Glomeromycotina</taxon>
        <taxon>Glomeromycetes</taxon>
        <taxon>Diversisporales</taxon>
        <taxon>Gigasporaceae</taxon>
        <taxon>Cetraspora</taxon>
    </lineage>
</organism>
<protein>
    <submittedName>
        <fullName evidence="1">19216_t:CDS:1</fullName>
    </submittedName>
</protein>
<proteinExistence type="predicted"/>
<accession>A0A9N9KJT9</accession>
<dbReference type="AlphaFoldDB" id="A0A9N9KJT9"/>
<evidence type="ECO:0000313" key="2">
    <source>
        <dbReference type="Proteomes" id="UP000789759"/>
    </source>
</evidence>
<name>A0A9N9KJT9_9GLOM</name>
<feature type="non-terminal residue" evidence="1">
    <location>
        <position position="1"/>
    </location>
</feature>
<comment type="caution">
    <text evidence="1">The sequence shown here is derived from an EMBL/GenBank/DDBJ whole genome shotgun (WGS) entry which is preliminary data.</text>
</comment>
<keyword evidence="2" id="KW-1185">Reference proteome</keyword>